<dbReference type="Gene3D" id="1.10.10.60">
    <property type="entry name" value="Homeodomain-like"/>
    <property type="match status" value="2"/>
</dbReference>
<dbReference type="SUPFAM" id="SSF48452">
    <property type="entry name" value="TPR-like"/>
    <property type="match status" value="1"/>
</dbReference>
<proteinExistence type="predicted"/>
<accession>A0ABT8CNH8</accession>
<evidence type="ECO:0000259" key="3">
    <source>
        <dbReference type="PROSITE" id="PS01124"/>
    </source>
</evidence>
<evidence type="ECO:0000256" key="1">
    <source>
        <dbReference type="ARBA" id="ARBA00023125"/>
    </source>
</evidence>
<dbReference type="SMART" id="SM00028">
    <property type="entry name" value="TPR"/>
    <property type="match status" value="4"/>
</dbReference>
<dbReference type="PANTHER" id="PTHR43280">
    <property type="entry name" value="ARAC-FAMILY TRANSCRIPTIONAL REGULATOR"/>
    <property type="match status" value="1"/>
</dbReference>
<keyword evidence="2" id="KW-0812">Transmembrane</keyword>
<dbReference type="Proteomes" id="UP001242368">
    <property type="component" value="Unassembled WGS sequence"/>
</dbReference>
<gene>
    <name evidence="4" type="ORF">QW060_01815</name>
</gene>
<protein>
    <submittedName>
        <fullName evidence="4">Helix-turn-helix domain-containing protein</fullName>
    </submittedName>
</protein>
<sequence length="519" mass="60730">MRKLLFIVFLLSSINLISQTKSQKQEIDSLLLLSKNYLFSIDLSLALKNSSIALEKSEKINYSQGKALASYYIANVLLESDDYKKALDYLSASLHEDYTKKTPQLITDIYRVRGRAYGNMGFSDVSISEFKKALQAAEKITLSKNKKYTQSLLYENLIYLYHKKGLKDSVKYFLDKNKSALQGLEEDFIYRNKTSHYNYLATYYMSLRKDDSAILSLKKAIEITEKYPYPYTSVTYKLWGTIKDSEKQLDSALYYYFKAVRNIEESNLKSEIPSIYESIASIHEKRGNKDSVEYYRLKSMEIQQKISQAKTEANETVLKTILKEKSIQTSQKTYTLIMVFIVIFLTLLGVMILYFRKKRKKDYERFKQILKEIESKRNKTDYNGSVANFLKIEAHSKELIKKETEEILLEKLNLFEKNKNFLDSNVSLSSLSSRFKTNTKYLSYVINKHKQKDFNSYINELKIHYIIEKLKNEPEYRKYKISYLAEECNFSSHSKFTATFKTVTGLAPSLFLSYLDKKN</sequence>
<evidence type="ECO:0000313" key="4">
    <source>
        <dbReference type="EMBL" id="MDN3705860.1"/>
    </source>
</evidence>
<dbReference type="Gene3D" id="1.25.40.10">
    <property type="entry name" value="Tetratricopeptide repeat domain"/>
    <property type="match status" value="2"/>
</dbReference>
<dbReference type="RefSeq" id="WP_290362009.1">
    <property type="nucleotide sequence ID" value="NZ_JAUFQU010000001.1"/>
</dbReference>
<dbReference type="PANTHER" id="PTHR43280:SF34">
    <property type="entry name" value="ARAC-FAMILY TRANSCRIPTIONAL REGULATOR"/>
    <property type="match status" value="1"/>
</dbReference>
<dbReference type="PROSITE" id="PS01124">
    <property type="entry name" value="HTH_ARAC_FAMILY_2"/>
    <property type="match status" value="1"/>
</dbReference>
<keyword evidence="2" id="KW-0472">Membrane</keyword>
<dbReference type="InterPro" id="IPR019734">
    <property type="entry name" value="TPR_rpt"/>
</dbReference>
<feature type="transmembrane region" description="Helical" evidence="2">
    <location>
        <begin position="334"/>
        <end position="355"/>
    </location>
</feature>
<dbReference type="InterPro" id="IPR018060">
    <property type="entry name" value="HTH_AraC"/>
</dbReference>
<organism evidence="4 5">
    <name type="scientific">Paenimyroides ceti</name>
    <dbReference type="NCBI Taxonomy" id="395087"/>
    <lineage>
        <taxon>Bacteria</taxon>
        <taxon>Pseudomonadati</taxon>
        <taxon>Bacteroidota</taxon>
        <taxon>Flavobacteriia</taxon>
        <taxon>Flavobacteriales</taxon>
        <taxon>Flavobacteriaceae</taxon>
        <taxon>Paenimyroides</taxon>
    </lineage>
</organism>
<keyword evidence="2" id="KW-1133">Transmembrane helix</keyword>
<dbReference type="InterPro" id="IPR011990">
    <property type="entry name" value="TPR-like_helical_dom_sf"/>
</dbReference>
<name>A0ABT8CNH8_9FLAO</name>
<feature type="domain" description="HTH araC/xylS-type" evidence="3">
    <location>
        <begin position="412"/>
        <end position="514"/>
    </location>
</feature>
<comment type="caution">
    <text evidence="4">The sequence shown here is derived from an EMBL/GenBank/DDBJ whole genome shotgun (WGS) entry which is preliminary data.</text>
</comment>
<evidence type="ECO:0000313" key="5">
    <source>
        <dbReference type="Proteomes" id="UP001242368"/>
    </source>
</evidence>
<keyword evidence="1" id="KW-0238">DNA-binding</keyword>
<reference evidence="5" key="1">
    <citation type="journal article" date="2019" name="Int. J. Syst. Evol. Microbiol.">
        <title>The Global Catalogue of Microorganisms (GCM) 10K type strain sequencing project: providing services to taxonomists for standard genome sequencing and annotation.</title>
        <authorList>
            <consortium name="The Broad Institute Genomics Platform"/>
            <consortium name="The Broad Institute Genome Sequencing Center for Infectious Disease"/>
            <person name="Wu L."/>
            <person name="Ma J."/>
        </authorList>
    </citation>
    <scope>NUCLEOTIDE SEQUENCE [LARGE SCALE GENOMIC DNA]</scope>
    <source>
        <strain evidence="5">CECT 7184</strain>
    </source>
</reference>
<dbReference type="SMART" id="SM00342">
    <property type="entry name" value="HTH_ARAC"/>
    <property type="match status" value="1"/>
</dbReference>
<evidence type="ECO:0000256" key="2">
    <source>
        <dbReference type="SAM" id="Phobius"/>
    </source>
</evidence>
<dbReference type="Pfam" id="PF12833">
    <property type="entry name" value="HTH_18"/>
    <property type="match status" value="1"/>
</dbReference>
<dbReference type="EMBL" id="JAUFQU010000001">
    <property type="protein sequence ID" value="MDN3705860.1"/>
    <property type="molecule type" value="Genomic_DNA"/>
</dbReference>
<keyword evidence="5" id="KW-1185">Reference proteome</keyword>